<evidence type="ECO:0000313" key="2">
    <source>
        <dbReference type="Proteomes" id="UP000051952"/>
    </source>
</evidence>
<dbReference type="PROSITE" id="PS51257">
    <property type="entry name" value="PROKAR_LIPOPROTEIN"/>
    <property type="match status" value="1"/>
</dbReference>
<dbReference type="Proteomes" id="UP000051952">
    <property type="component" value="Unassembled WGS sequence"/>
</dbReference>
<organism evidence="1 2">
    <name type="scientific">Bodo saltans</name>
    <name type="common">Flagellated protozoan</name>
    <dbReference type="NCBI Taxonomy" id="75058"/>
    <lineage>
        <taxon>Eukaryota</taxon>
        <taxon>Discoba</taxon>
        <taxon>Euglenozoa</taxon>
        <taxon>Kinetoplastea</taxon>
        <taxon>Metakinetoplastina</taxon>
        <taxon>Eubodonida</taxon>
        <taxon>Bodonidae</taxon>
        <taxon>Bodo</taxon>
    </lineage>
</organism>
<name>A0A0S4IN19_BODSA</name>
<gene>
    <name evidence="1" type="ORF">BSAL_55745</name>
</gene>
<evidence type="ECO:0000313" key="1">
    <source>
        <dbReference type="EMBL" id="CUE74490.1"/>
    </source>
</evidence>
<accession>A0A0S4IN19</accession>
<dbReference type="EMBL" id="CYKH01000165">
    <property type="protein sequence ID" value="CUE74490.1"/>
    <property type="molecule type" value="Genomic_DNA"/>
</dbReference>
<protein>
    <submittedName>
        <fullName evidence="1">Membrane-associated protein, putative</fullName>
    </submittedName>
</protein>
<dbReference type="VEuPathDB" id="TriTrypDB:BSAL_55745"/>
<dbReference type="AlphaFoldDB" id="A0A0S4IN19"/>
<reference evidence="2" key="1">
    <citation type="submission" date="2015-09" db="EMBL/GenBank/DDBJ databases">
        <authorList>
            <consortium name="Pathogen Informatics"/>
        </authorList>
    </citation>
    <scope>NUCLEOTIDE SEQUENCE [LARGE SCALE GENOMIC DNA]</scope>
    <source>
        <strain evidence="2">Lake Konstanz</strain>
    </source>
</reference>
<sequence>MNAKPRRLRDAVQPVFLATACFVLISSFPLAVVASECASPTPTSSSLSVASCSVSTADLVVDVGQLGVGVAGSTRTVSVTNIDLAGHALIIAGWLASNPVDIARVDTHSMTISVTGVRGFGRLIVSGNFPNLTTFTIASTSIALNTSIAASVASATYGCSSATTISSAMCVVAPSLTYPLSIGSDVTLTNTWDPIVGHSTYSGSVAVASAITFVVGNVGISGTVAVTNSLLGTILSPGDVSLSAAGFWIQTTNNMIAGTVLLLNTSIHVAVSSAPGVLAQGVTWGGALWDVAADTLFIGGNGAWNVTRCALDVQTSLVAATNAVGVYIRGVLSLYGTAQFMIDQTSVHVLTDHDEDSGVAEGVHFGFVRLTRGSMVTFMDSTWNVTSLVGNATMLYVPINGRFPSLFLLYRNKVHVNAPTANTTASFMITYGVMTMESQMLIHSNTIEVLTNATDSITIAPVGVRVSSMEATIDPVVTSQLLYGGTLDDGMFNISIGGSFSLVDSNFTFGDALLPIAVDGPLDIIFNLYPGCFMQLQGLRLTGGPGVVLLSRSFVKVFPTEVNGYSFALGCLGVNDDYPANILSQYMYNDVLDVITAVPYCDCATSASALGTATTISGVYPNCVFTCQRASSNPISLLRERCAAPTFFSVSATITTKTMPPVQTATTYTDFISETKRSLTLSNSTTLPHTTSPIPSKSLSVPLTPTVKLTPSPTLIASPSRTKT</sequence>
<keyword evidence="2" id="KW-1185">Reference proteome</keyword>
<proteinExistence type="predicted"/>
<feature type="non-terminal residue" evidence="1">
    <location>
        <position position="724"/>
    </location>
</feature>